<dbReference type="KEGG" id="tsv:DSM104635_03615"/>
<dbReference type="InterPro" id="IPR029052">
    <property type="entry name" value="Metallo-depent_PP-like"/>
</dbReference>
<dbReference type="Pfam" id="PF00149">
    <property type="entry name" value="Metallophos"/>
    <property type="match status" value="1"/>
</dbReference>
<dbReference type="EMBL" id="CP047045">
    <property type="protein sequence ID" value="QGZ96754.1"/>
    <property type="molecule type" value="Genomic_DNA"/>
</dbReference>
<dbReference type="SUPFAM" id="SSF56300">
    <property type="entry name" value="Metallo-dependent phosphatases"/>
    <property type="match status" value="1"/>
</dbReference>
<dbReference type="PANTHER" id="PTHR42988:SF2">
    <property type="entry name" value="CYCLIC NUCLEOTIDE PHOSPHODIESTERASE CBUA0032-RELATED"/>
    <property type="match status" value="1"/>
</dbReference>
<dbReference type="InterPro" id="IPR042283">
    <property type="entry name" value="GpdQ_catalytic"/>
</dbReference>
<dbReference type="Proteomes" id="UP000431269">
    <property type="component" value="Chromosome"/>
</dbReference>
<dbReference type="Gene3D" id="3.60.21.40">
    <property type="entry name" value="GpdQ, catalytic alpha/beta sandwich domain"/>
    <property type="match status" value="1"/>
</dbReference>
<evidence type="ECO:0000313" key="6">
    <source>
        <dbReference type="EMBL" id="QGZ96754.1"/>
    </source>
</evidence>
<proteinExistence type="inferred from homology"/>
<name>A0A6I6MWF8_9CAUL</name>
<evidence type="ECO:0000256" key="3">
    <source>
        <dbReference type="ARBA" id="ARBA00023004"/>
    </source>
</evidence>
<comment type="similarity">
    <text evidence="4">Belongs to the cyclic nucleotide phosphodiesterase class-III family.</text>
</comment>
<dbReference type="GO" id="GO:0004114">
    <property type="term" value="F:3',5'-cyclic-nucleotide phosphodiesterase activity"/>
    <property type="evidence" value="ECO:0007669"/>
    <property type="project" value="UniProtKB-EC"/>
</dbReference>
<evidence type="ECO:0000256" key="1">
    <source>
        <dbReference type="ARBA" id="ARBA00022723"/>
    </source>
</evidence>
<feature type="domain" description="Calcineurin-like phosphoesterase" evidence="5">
    <location>
        <begin position="8"/>
        <end position="193"/>
    </location>
</feature>
<dbReference type="AlphaFoldDB" id="A0A6I6MWF8"/>
<dbReference type="InterPro" id="IPR050884">
    <property type="entry name" value="CNP_phosphodiesterase-III"/>
</dbReference>
<organism evidence="6 7">
    <name type="scientific">Terricaulis silvestris</name>
    <dbReference type="NCBI Taxonomy" id="2686094"/>
    <lineage>
        <taxon>Bacteria</taxon>
        <taxon>Pseudomonadati</taxon>
        <taxon>Pseudomonadota</taxon>
        <taxon>Alphaproteobacteria</taxon>
        <taxon>Caulobacterales</taxon>
        <taxon>Caulobacteraceae</taxon>
        <taxon>Terricaulis</taxon>
    </lineage>
</organism>
<dbReference type="InterPro" id="IPR042281">
    <property type="entry name" value="GpdQ_beta-strand"/>
</dbReference>
<dbReference type="EC" id="3.1.4.17" evidence="6"/>
<evidence type="ECO:0000313" key="7">
    <source>
        <dbReference type="Proteomes" id="UP000431269"/>
    </source>
</evidence>
<gene>
    <name evidence="6" type="primary">cpdA</name>
    <name evidence="6" type="ORF">DSM104635_03615</name>
</gene>
<dbReference type="Gene3D" id="3.30.750.180">
    <property type="entry name" value="GpdQ, beta-strand dimerisation domain"/>
    <property type="match status" value="1"/>
</dbReference>
<evidence type="ECO:0000259" key="5">
    <source>
        <dbReference type="Pfam" id="PF00149"/>
    </source>
</evidence>
<accession>A0A6I6MWF8</accession>
<dbReference type="InterPro" id="IPR004843">
    <property type="entry name" value="Calcineurin-like_PHP"/>
</dbReference>
<keyword evidence="3" id="KW-0408">Iron</keyword>
<dbReference type="PANTHER" id="PTHR42988">
    <property type="entry name" value="PHOSPHOHYDROLASE"/>
    <property type="match status" value="1"/>
</dbReference>
<dbReference type="GO" id="GO:0046872">
    <property type="term" value="F:metal ion binding"/>
    <property type="evidence" value="ECO:0007669"/>
    <property type="project" value="UniProtKB-KW"/>
</dbReference>
<sequence length="252" mass="27898">MSGQFILAQISDTHIRADDDGLSARQLERALAEAHEYRADVILLTGDLANDERPDEYDLLARIIEDVSRPLYLMPGNHDDRALIRNAFPRHGYLPRSGFLSFAIDDFPVRLVVIDQIVPGETHGLITHAGADWLDRTLAEAPDKPTIVALHHPPFLTHDMLFDNIGLLDADLFASVIARHRQVERVICGHHHRVAVGQVAHAPVVIAPSTSWVYGLAMYPGQKIAPKTAEQPGWMLHVRSDTGGLASHFMGL</sequence>
<evidence type="ECO:0000256" key="4">
    <source>
        <dbReference type="ARBA" id="ARBA00025742"/>
    </source>
</evidence>
<keyword evidence="7" id="KW-1185">Reference proteome</keyword>
<evidence type="ECO:0000256" key="2">
    <source>
        <dbReference type="ARBA" id="ARBA00022801"/>
    </source>
</evidence>
<keyword evidence="1" id="KW-0479">Metal-binding</keyword>
<dbReference type="RefSeq" id="WP_158767526.1">
    <property type="nucleotide sequence ID" value="NZ_CP047045.1"/>
</dbReference>
<reference evidence="7" key="1">
    <citation type="submission" date="2019-12" db="EMBL/GenBank/DDBJ databases">
        <title>Complete genome of Terracaulis silvestris 0127_4.</title>
        <authorList>
            <person name="Vieira S."/>
            <person name="Riedel T."/>
            <person name="Sproer C."/>
            <person name="Pascual J."/>
            <person name="Boedeker C."/>
            <person name="Overmann J."/>
        </authorList>
    </citation>
    <scope>NUCLEOTIDE SEQUENCE [LARGE SCALE GENOMIC DNA]</scope>
    <source>
        <strain evidence="7">0127_4</strain>
    </source>
</reference>
<keyword evidence="2 6" id="KW-0378">Hydrolase</keyword>
<protein>
    <submittedName>
        <fullName evidence="6">3',5'-cyclic adenosine monophosphate phosphodiesterase CpdA</fullName>
        <ecNumber evidence="6">3.1.4.17</ecNumber>
    </submittedName>
</protein>